<keyword evidence="4" id="KW-0808">Transferase</keyword>
<organism evidence="11 12">
    <name type="scientific">Actinocorallia herbida</name>
    <dbReference type="NCBI Taxonomy" id="58109"/>
    <lineage>
        <taxon>Bacteria</taxon>
        <taxon>Bacillati</taxon>
        <taxon>Actinomycetota</taxon>
        <taxon>Actinomycetes</taxon>
        <taxon>Streptosporangiales</taxon>
        <taxon>Thermomonosporaceae</taxon>
        <taxon>Actinocorallia</taxon>
    </lineage>
</organism>
<evidence type="ECO:0000313" key="11">
    <source>
        <dbReference type="EMBL" id="ROO82965.1"/>
    </source>
</evidence>
<keyword evidence="7" id="KW-0067">ATP-binding</keyword>
<dbReference type="RefSeq" id="WP_211359525.1">
    <property type="nucleotide sequence ID" value="NZ_RJKE01000001.1"/>
</dbReference>
<feature type="transmembrane region" description="Helical" evidence="9">
    <location>
        <begin position="439"/>
        <end position="461"/>
    </location>
</feature>
<dbReference type="Proteomes" id="UP000272400">
    <property type="component" value="Unassembled WGS sequence"/>
</dbReference>
<dbReference type="GO" id="GO:0005524">
    <property type="term" value="F:ATP binding"/>
    <property type="evidence" value="ECO:0007669"/>
    <property type="project" value="UniProtKB-KW"/>
</dbReference>
<comment type="caution">
    <text evidence="11">The sequence shown here is derived from an EMBL/GenBank/DDBJ whole genome shotgun (WGS) entry which is preliminary data.</text>
</comment>
<reference evidence="11 12" key="1">
    <citation type="submission" date="2018-11" db="EMBL/GenBank/DDBJ databases">
        <title>Sequencing the genomes of 1000 actinobacteria strains.</title>
        <authorList>
            <person name="Klenk H.-P."/>
        </authorList>
    </citation>
    <scope>NUCLEOTIDE SEQUENCE [LARGE SCALE GENOMIC DNA]</scope>
    <source>
        <strain evidence="11 12">DSM 44254</strain>
    </source>
</reference>
<gene>
    <name evidence="11" type="ORF">EDD29_0453</name>
</gene>
<dbReference type="Gene3D" id="1.20.5.1930">
    <property type="match status" value="1"/>
</dbReference>
<evidence type="ECO:0000256" key="9">
    <source>
        <dbReference type="SAM" id="Phobius"/>
    </source>
</evidence>
<dbReference type="GO" id="GO:0046983">
    <property type="term" value="F:protein dimerization activity"/>
    <property type="evidence" value="ECO:0007669"/>
    <property type="project" value="InterPro"/>
</dbReference>
<dbReference type="Pfam" id="PF02518">
    <property type="entry name" value="HATPase_c"/>
    <property type="match status" value="1"/>
</dbReference>
<evidence type="ECO:0000256" key="5">
    <source>
        <dbReference type="ARBA" id="ARBA00022741"/>
    </source>
</evidence>
<dbReference type="InterPro" id="IPR036890">
    <property type="entry name" value="HATPase_C_sf"/>
</dbReference>
<evidence type="ECO:0000256" key="7">
    <source>
        <dbReference type="ARBA" id="ARBA00022840"/>
    </source>
</evidence>
<dbReference type="InterPro" id="IPR011712">
    <property type="entry name" value="Sig_transdc_His_kin_sub3_dim/P"/>
</dbReference>
<dbReference type="SUPFAM" id="SSF55874">
    <property type="entry name" value="ATPase domain of HSP90 chaperone/DNA topoisomerase II/histidine kinase"/>
    <property type="match status" value="1"/>
</dbReference>
<dbReference type="AlphaFoldDB" id="A0A3N1CP42"/>
<dbReference type="PANTHER" id="PTHR24421">
    <property type="entry name" value="NITRATE/NITRITE SENSOR PROTEIN NARX-RELATED"/>
    <property type="match status" value="1"/>
</dbReference>
<evidence type="ECO:0000256" key="1">
    <source>
        <dbReference type="ARBA" id="ARBA00000085"/>
    </source>
</evidence>
<evidence type="ECO:0000256" key="6">
    <source>
        <dbReference type="ARBA" id="ARBA00022777"/>
    </source>
</evidence>
<dbReference type="GO" id="GO:0016020">
    <property type="term" value="C:membrane"/>
    <property type="evidence" value="ECO:0007669"/>
    <property type="project" value="InterPro"/>
</dbReference>
<dbReference type="EMBL" id="RJKE01000001">
    <property type="protein sequence ID" value="ROO82965.1"/>
    <property type="molecule type" value="Genomic_DNA"/>
</dbReference>
<accession>A0A3N1CP42</accession>
<keyword evidence="12" id="KW-1185">Reference proteome</keyword>
<evidence type="ECO:0000256" key="8">
    <source>
        <dbReference type="ARBA" id="ARBA00023012"/>
    </source>
</evidence>
<keyword evidence="9" id="KW-0812">Transmembrane</keyword>
<dbReference type="InterPro" id="IPR003594">
    <property type="entry name" value="HATPase_dom"/>
</dbReference>
<proteinExistence type="predicted"/>
<evidence type="ECO:0000256" key="3">
    <source>
        <dbReference type="ARBA" id="ARBA00022553"/>
    </source>
</evidence>
<keyword evidence="9" id="KW-1133">Transmembrane helix</keyword>
<dbReference type="SMART" id="SM00387">
    <property type="entry name" value="HATPase_c"/>
    <property type="match status" value="1"/>
</dbReference>
<dbReference type="InterPro" id="IPR050482">
    <property type="entry name" value="Sensor_HK_TwoCompSys"/>
</dbReference>
<evidence type="ECO:0000313" key="12">
    <source>
        <dbReference type="Proteomes" id="UP000272400"/>
    </source>
</evidence>
<dbReference type="CDD" id="cd16917">
    <property type="entry name" value="HATPase_UhpB-NarQ-NarX-like"/>
    <property type="match status" value="1"/>
</dbReference>
<feature type="transmembrane region" description="Helical" evidence="9">
    <location>
        <begin position="396"/>
        <end position="419"/>
    </location>
</feature>
<keyword evidence="9" id="KW-0472">Membrane</keyword>
<comment type="catalytic activity">
    <reaction evidence="1">
        <text>ATP + protein L-histidine = ADP + protein N-phospho-L-histidine.</text>
        <dbReference type="EC" id="2.7.13.3"/>
    </reaction>
</comment>
<protein>
    <recommendedName>
        <fullName evidence="2">histidine kinase</fullName>
        <ecNumber evidence="2">2.7.13.3</ecNumber>
    </recommendedName>
</protein>
<sequence>MKHTVRMLRRYGQVGALLALVVAELVALATTVLCVVLVFGLGLVFVLPPQVRLVRKVTGAARRLVESSTGTRIDPPYLPPPPPPVPQPDGMYRSHRTLYKSPRFPAWNDRWKWLAEDPATWRDALWLLLDPLVKLALLPLLLLLPAHGLRVHAAWCGLLLSATASSRLNQRLERVTRARHLAVGTQAAEMRRIERDLHDGAQARLIALGMTLGTAEQLMDTDPDAAKAMMARAREASAETLTELRRVIHAVHPPVLAERGLADAVRLLALESPLRASVEIDLPHRPEPPVEAAVYFAVSELLANAARHSGAASVEVALGGVGPHLFVRVADDGRGGADPSAGTGLHGIEDRLAAFDGTVAVDSPPGGGTAVTLELPKVLPEHWAGLPAGLPRWKTLLMVALWSTAWCPLFPQGIVAGLLKTFDADVRSWFLALYLPEPWQWPCVVFMIALGTAMVALAVALPSTVPRARPSWEA</sequence>
<evidence type="ECO:0000256" key="2">
    <source>
        <dbReference type="ARBA" id="ARBA00012438"/>
    </source>
</evidence>
<evidence type="ECO:0000259" key="10">
    <source>
        <dbReference type="SMART" id="SM00387"/>
    </source>
</evidence>
<keyword evidence="5" id="KW-0547">Nucleotide-binding</keyword>
<feature type="domain" description="Histidine kinase/HSP90-like ATPase" evidence="10">
    <location>
        <begin position="289"/>
        <end position="379"/>
    </location>
</feature>
<dbReference type="PANTHER" id="PTHR24421:SF10">
    <property type="entry name" value="NITRATE_NITRITE SENSOR PROTEIN NARQ"/>
    <property type="match status" value="1"/>
</dbReference>
<keyword evidence="8" id="KW-0902">Two-component regulatory system</keyword>
<keyword evidence="6 11" id="KW-0418">Kinase</keyword>
<dbReference type="Pfam" id="PF07730">
    <property type="entry name" value="HisKA_3"/>
    <property type="match status" value="1"/>
</dbReference>
<name>A0A3N1CP42_9ACTN</name>
<dbReference type="GO" id="GO:0000155">
    <property type="term" value="F:phosphorelay sensor kinase activity"/>
    <property type="evidence" value="ECO:0007669"/>
    <property type="project" value="InterPro"/>
</dbReference>
<dbReference type="Gene3D" id="3.30.565.10">
    <property type="entry name" value="Histidine kinase-like ATPase, C-terminal domain"/>
    <property type="match status" value="1"/>
</dbReference>
<feature type="transmembrane region" description="Helical" evidence="9">
    <location>
        <begin position="16"/>
        <end position="47"/>
    </location>
</feature>
<dbReference type="EC" id="2.7.13.3" evidence="2"/>
<keyword evidence="3" id="KW-0597">Phosphoprotein</keyword>
<evidence type="ECO:0000256" key="4">
    <source>
        <dbReference type="ARBA" id="ARBA00022679"/>
    </source>
</evidence>